<organism evidence="1 2">
    <name type="scientific">Enterococcus faecalis RP2S-4</name>
    <dbReference type="NCBI Taxonomy" id="1244145"/>
    <lineage>
        <taxon>Bacteria</taxon>
        <taxon>Bacillati</taxon>
        <taxon>Bacillota</taxon>
        <taxon>Bacilli</taxon>
        <taxon>Lactobacillales</taxon>
        <taxon>Enterococcaceae</taxon>
        <taxon>Enterococcus</taxon>
    </lineage>
</organism>
<sequence length="114" mass="13377">MRQGLSELTYYFFRSIKQNKLLYITFIPTKSDPSPTPAIGTFRGYIAYNKVQIGEHIYNIEKIDYVCLYSHSCRIKAETVENPFLNVSLPPLSQKDQKELADYFSDWSFRDESF</sequence>
<dbReference type="AlphaFoldDB" id="A0ABC9TPY4"/>
<protein>
    <recommendedName>
        <fullName evidence="3">Type I restriction modification DNA specificity domain-containing protein</fullName>
    </recommendedName>
</protein>
<evidence type="ECO:0000313" key="1">
    <source>
        <dbReference type="EMBL" id="EPI11798.1"/>
    </source>
</evidence>
<dbReference type="Proteomes" id="UP000015750">
    <property type="component" value="Unassembled WGS sequence"/>
</dbReference>
<name>A0ABC9TPY4_ENTFL</name>
<evidence type="ECO:0008006" key="3">
    <source>
        <dbReference type="Google" id="ProtNLM"/>
    </source>
</evidence>
<dbReference type="EMBL" id="ATIR01000007">
    <property type="protein sequence ID" value="EPI11798.1"/>
    <property type="molecule type" value="Genomic_DNA"/>
</dbReference>
<evidence type="ECO:0000313" key="2">
    <source>
        <dbReference type="Proteomes" id="UP000015750"/>
    </source>
</evidence>
<comment type="caution">
    <text evidence="1">The sequence shown here is derived from an EMBL/GenBank/DDBJ whole genome shotgun (WGS) entry which is preliminary data.</text>
</comment>
<dbReference type="RefSeq" id="WP_016626918.1">
    <property type="nucleotide sequence ID" value="NZ_KE351878.1"/>
</dbReference>
<proteinExistence type="predicted"/>
<reference evidence="1 2" key="1">
    <citation type="submission" date="2013-06" db="EMBL/GenBank/DDBJ databases">
        <authorList>
            <person name="Weinstock G."/>
            <person name="Sodergren E."/>
            <person name="Lobos E.A."/>
            <person name="Fulton L."/>
            <person name="Fulton R."/>
            <person name="Courtney L."/>
            <person name="Fronick C."/>
            <person name="O'Laughlin M."/>
            <person name="Godfrey J."/>
            <person name="Wilson R.M."/>
            <person name="Miner T."/>
            <person name="Farmer C."/>
            <person name="Delehaunty K."/>
            <person name="Cordes M."/>
            <person name="Minx P."/>
            <person name="Tomlinson C."/>
            <person name="Chen J."/>
            <person name="Wollam A."/>
            <person name="Pepin K.H."/>
            <person name="Bhonagiri V."/>
            <person name="Zhang X."/>
            <person name="Warren W."/>
            <person name="Mitreva M."/>
            <person name="Mardis E.R."/>
            <person name="Wilson R.K."/>
        </authorList>
    </citation>
    <scope>NUCLEOTIDE SEQUENCE [LARGE SCALE GENOMIC DNA]</scope>
    <source>
        <strain evidence="1 2">RP2S-4</strain>
    </source>
</reference>
<accession>A0ABC9TPY4</accession>
<gene>
    <name evidence="1" type="ORF">D358_00211</name>
</gene>